<feature type="domain" description="P-type ATPase C-terminal" evidence="10">
    <location>
        <begin position="1384"/>
        <end position="1678"/>
    </location>
</feature>
<feature type="transmembrane region" description="Helical" evidence="8">
    <location>
        <begin position="1447"/>
        <end position="1468"/>
    </location>
</feature>
<dbReference type="Gene3D" id="2.70.150.10">
    <property type="entry name" value="Calcium-transporting ATPase, cytoplasmic transduction domain A"/>
    <property type="match status" value="1"/>
</dbReference>
<dbReference type="PANTHER" id="PTHR24092">
    <property type="entry name" value="PROBABLE PHOSPHOLIPID-TRANSPORTING ATPASE"/>
    <property type="match status" value="1"/>
</dbReference>
<evidence type="ECO:0000256" key="7">
    <source>
        <dbReference type="SAM" id="MobiDB-lite"/>
    </source>
</evidence>
<dbReference type="GO" id="GO:0046872">
    <property type="term" value="F:metal ion binding"/>
    <property type="evidence" value="ECO:0007669"/>
    <property type="project" value="UniProtKB-KW"/>
</dbReference>
<dbReference type="InterPro" id="IPR032631">
    <property type="entry name" value="P-type_ATPase_N"/>
</dbReference>
<feature type="transmembrane region" description="Helical" evidence="8">
    <location>
        <begin position="1649"/>
        <end position="1667"/>
    </location>
</feature>
<dbReference type="NCBIfam" id="TIGR01494">
    <property type="entry name" value="ATPase_P-type"/>
    <property type="match status" value="1"/>
</dbReference>
<reference evidence="11 12" key="1">
    <citation type="submission" date="2024-10" db="EMBL/GenBank/DDBJ databases">
        <title>Updated reference genomes for cyclostephanoid diatoms.</title>
        <authorList>
            <person name="Roberts W.R."/>
            <person name="Alverson A.J."/>
        </authorList>
    </citation>
    <scope>NUCLEOTIDE SEQUENCE [LARGE SCALE GENOMIC DNA]</scope>
    <source>
        <strain evidence="11 12">AJA228-03</strain>
    </source>
</reference>
<dbReference type="SUPFAM" id="SSF81665">
    <property type="entry name" value="Calcium ATPase, transmembrane domain M"/>
    <property type="match status" value="1"/>
</dbReference>
<evidence type="ECO:0000256" key="5">
    <source>
        <dbReference type="ARBA" id="ARBA00022989"/>
    </source>
</evidence>
<evidence type="ECO:0000256" key="1">
    <source>
        <dbReference type="ARBA" id="ARBA00004141"/>
    </source>
</evidence>
<feature type="transmembrane region" description="Helical" evidence="8">
    <location>
        <begin position="506"/>
        <end position="525"/>
    </location>
</feature>
<feature type="region of interest" description="Disordered" evidence="7">
    <location>
        <begin position="669"/>
        <end position="721"/>
    </location>
</feature>
<feature type="transmembrane region" description="Helical" evidence="8">
    <location>
        <begin position="59"/>
        <end position="78"/>
    </location>
</feature>
<keyword evidence="6 8" id="KW-0472">Membrane</keyword>
<comment type="caution">
    <text evidence="11">The sequence shown here is derived from an EMBL/GenBank/DDBJ whole genome shotgun (WGS) entry which is preliminary data.</text>
</comment>
<dbReference type="Pfam" id="PF16212">
    <property type="entry name" value="PhoLip_ATPase_C"/>
    <property type="match status" value="1"/>
</dbReference>
<evidence type="ECO:0000313" key="11">
    <source>
        <dbReference type="EMBL" id="KAL3807049.1"/>
    </source>
</evidence>
<dbReference type="GO" id="GO:0016020">
    <property type="term" value="C:membrane"/>
    <property type="evidence" value="ECO:0007669"/>
    <property type="project" value="UniProtKB-SubCell"/>
</dbReference>
<name>A0ABD3R2Z9_9STRA</name>
<evidence type="ECO:0000259" key="10">
    <source>
        <dbReference type="Pfam" id="PF16212"/>
    </source>
</evidence>
<feature type="transmembrane region" description="Helical" evidence="8">
    <location>
        <begin position="424"/>
        <end position="445"/>
    </location>
</feature>
<dbReference type="InterPro" id="IPR008250">
    <property type="entry name" value="ATPase_P-typ_transduc_dom_A_sf"/>
</dbReference>
<dbReference type="InterPro" id="IPR036412">
    <property type="entry name" value="HAD-like_sf"/>
</dbReference>
<dbReference type="InterPro" id="IPR001757">
    <property type="entry name" value="P_typ_ATPase"/>
</dbReference>
<evidence type="ECO:0000256" key="2">
    <source>
        <dbReference type="ARBA" id="ARBA00022692"/>
    </source>
</evidence>
<feature type="transmembrane region" description="Helical" evidence="8">
    <location>
        <begin position="1415"/>
        <end position="1435"/>
    </location>
</feature>
<gene>
    <name evidence="11" type="ORF">ACHAXA_005170</name>
</gene>
<proteinExistence type="predicted"/>
<feature type="transmembrane region" description="Helical" evidence="8">
    <location>
        <begin position="1501"/>
        <end position="1530"/>
    </location>
</feature>
<evidence type="ECO:0008006" key="13">
    <source>
        <dbReference type="Google" id="ProtNLM"/>
    </source>
</evidence>
<feature type="domain" description="P-type ATPase N-terminal" evidence="9">
    <location>
        <begin position="26"/>
        <end position="71"/>
    </location>
</feature>
<keyword evidence="12" id="KW-1185">Reference proteome</keyword>
<evidence type="ECO:0000259" key="9">
    <source>
        <dbReference type="Pfam" id="PF16209"/>
    </source>
</evidence>
<dbReference type="Gene3D" id="3.40.1110.10">
    <property type="entry name" value="Calcium-transporting ATPase, cytoplasmic domain N"/>
    <property type="match status" value="1"/>
</dbReference>
<evidence type="ECO:0000256" key="8">
    <source>
        <dbReference type="SAM" id="Phobius"/>
    </source>
</evidence>
<dbReference type="InterPro" id="IPR023214">
    <property type="entry name" value="HAD_sf"/>
</dbReference>
<evidence type="ECO:0000256" key="3">
    <source>
        <dbReference type="ARBA" id="ARBA00022723"/>
    </source>
</evidence>
<dbReference type="Gene3D" id="3.40.50.1000">
    <property type="entry name" value="HAD superfamily/HAD-like"/>
    <property type="match status" value="2"/>
</dbReference>
<dbReference type="Pfam" id="PF13246">
    <property type="entry name" value="Cation_ATPase"/>
    <property type="match status" value="1"/>
</dbReference>
<dbReference type="InterPro" id="IPR023299">
    <property type="entry name" value="ATPase_P-typ_cyto_dom_N"/>
</dbReference>
<dbReference type="Proteomes" id="UP001530377">
    <property type="component" value="Unassembled WGS sequence"/>
</dbReference>
<dbReference type="InterPro" id="IPR032630">
    <property type="entry name" value="P_typ_ATPase_c"/>
</dbReference>
<keyword evidence="5 8" id="KW-1133">Transmembrane helix</keyword>
<feature type="compositionally biased region" description="Basic residues" evidence="7">
    <location>
        <begin position="699"/>
        <end position="709"/>
    </location>
</feature>
<accession>A0ABD3R2Z9</accession>
<feature type="transmembrane region" description="Helical" evidence="8">
    <location>
        <begin position="1598"/>
        <end position="1618"/>
    </location>
</feature>
<sequence length="1694" mass="188492">MAPKRRNPGTGAEEQRIIDVGHPECHPPFADNSIKTSRFTLLSFFPLAIRDQFRRNGNVYFLVIGVLMFLGTYTSLFYTSVSPWTTLGPLALVVSVSLMQEAYTDLKRHRSDNTTNYHPCVVLQRSEKLNDETERGRRKKTKRDPRLNDGRDLKVRVAGNEVPIAFESVFRKNIRSGDLVIVRNREMIPADLILLASANEGGNAYIETSSIDGETNLKLRNSPHIPVNYGEPASDYSNSSLFNGRPVDENEQIDSESHGVESLKQAVQRVVNMSLLGHPDGVSALANPANADEGQIFERNASNKRKGLRFLFGNAAQDEATRRRSIPNLGGSTTYIATLTSEPPNTHVNNYSGKLTFPPNSDGARSVHAPLNVENILLRGAVLRNTEWVIGLACFTGADTKLVMNSVATPSKFSQMDVLINRTVFLVVFIMILCVCSLGAIAVYVNQKSFHQLWYAGYTTDPSEPWPYFNLVESSGIGKPEWDTETHNFVQNTFMFITLLSNFVPLSLYVSVEMITIMMMMYVGWDIHMYHKESDTPAVARSSIVTDLGLVKYIFSDKTGTLTCNIMKFKRCSVDGHIFGMPVAKAAPQLDGNPKHQGNDEDKFSDTVHPLKHLLAYSGTSSSSCESSIPRALAGLEDKLTFNAEMFLRVMSICHTVVVEKDHVVPLSEQVDESNKMGAKPRARLETGGSKDSSGIPWKPKKQNEKKKKEKDGAPSGCAYQAESPDEGALVSAASTQYGFQFLGRNSSGVQISCPCPSLLEDKEIVKGLKDGSMSAKVLAAKIASSEGAALKYSRSEVKTVDDGVAPRIETWPILAINKFDSDRKRMSVLVRSPPELGSIPMLLCKGADSSMLIEEVCGGTRMLDSIVDKNVKGPKVKPKSEADDSELDSLLGLQAHLGEFASEGLRTLVLGVRILSDERAEKWLAKYKKASTSIENRDKELTAVAGEIEQELHIVGATAIEDKLQDGVPETISNLEKAGIKLWVLTGDKRETAIEIGYSTKVLTSKMHLTEVVDGPPENVKVLVAMELMRHIKIGNLPDYQLFALDEKKGFSFKSMLDCLTQLGDLRRKMWLAWRLIYLTGVKRLVLSKASFVDHMEDLSEEIEAAKRKADPRVQRRKVRELAQSIIKNFLNDSKRSHLIDTSDQNDDLSIVSDDPPAVFERAKSARETLKIRRDSKGKVTDFSRVQKLALTKLSTSNRDGFNEESFSMQSYRPSQETTNFDKRKRTLFEKLFAVDKDVRHGKLTKHLRNEYKDALSLDEEEQTGKREIESMVGTLSLHPKKNSHFDVSSVKRGLVVEGAALKHLLGDPILEEMLFAVASCSDSVIACRVSPIQKALLLKMVRKYVSPTPTTLAIGDGANDVGMIQEAHIGVGISGLEGQQAVNSSDFAIAQFRFLEPLLLIHGRWNFMRMSKAVLFFFYKNAALVGILMIFSGKCLYSGTTVFDPWVTSVFNFVGGTIPIIFMAIFDRDLPRDYVLRNPEVYTSSQSNEFISLRMTLRWVALTVIHTFTIYYLTAPILQLGGGVSSAFLGLMENWGRDVPGDGEGGDLQVFGTTIYSQLIYVVTFKALLETRSLLWGEFPTFTCKRGKGEGWMSRAAYTWIGMSWFSILFYIWFLYMYGFIGRKGPQVGTFFNFAYASIHVLNTRSMTWMVSILIPAIAIAFDVAGKVYGNMFYPTQTQIHMEIAAELNGQK</sequence>
<evidence type="ECO:0000256" key="4">
    <source>
        <dbReference type="ARBA" id="ARBA00022842"/>
    </source>
</evidence>
<dbReference type="SUPFAM" id="SSF56784">
    <property type="entry name" value="HAD-like"/>
    <property type="match status" value="1"/>
</dbReference>
<dbReference type="PROSITE" id="PS00154">
    <property type="entry name" value="ATPASE_E1_E2"/>
    <property type="match status" value="1"/>
</dbReference>
<comment type="subcellular location">
    <subcellularLocation>
        <location evidence="1">Membrane</location>
        <topology evidence="1">Multi-pass membrane protein</topology>
    </subcellularLocation>
</comment>
<keyword evidence="2 8" id="KW-0812">Transmembrane</keyword>
<dbReference type="InterPro" id="IPR023298">
    <property type="entry name" value="ATPase_P-typ_TM_dom_sf"/>
</dbReference>
<dbReference type="InterPro" id="IPR018303">
    <property type="entry name" value="ATPase_P-typ_P_site"/>
</dbReference>
<evidence type="ECO:0000256" key="6">
    <source>
        <dbReference type="ARBA" id="ARBA00023136"/>
    </source>
</evidence>
<dbReference type="SUPFAM" id="SSF81653">
    <property type="entry name" value="Calcium ATPase, transduction domain A"/>
    <property type="match status" value="1"/>
</dbReference>
<dbReference type="PANTHER" id="PTHR24092:SF218">
    <property type="entry name" value="PHOSPHOLIPID-TRANSPORTING ATPASE"/>
    <property type="match status" value="1"/>
</dbReference>
<organism evidence="11 12">
    <name type="scientific">Cyclostephanos tholiformis</name>
    <dbReference type="NCBI Taxonomy" id="382380"/>
    <lineage>
        <taxon>Eukaryota</taxon>
        <taxon>Sar</taxon>
        <taxon>Stramenopiles</taxon>
        <taxon>Ochrophyta</taxon>
        <taxon>Bacillariophyta</taxon>
        <taxon>Coscinodiscophyceae</taxon>
        <taxon>Thalassiosirophycidae</taxon>
        <taxon>Stephanodiscales</taxon>
        <taxon>Stephanodiscaceae</taxon>
        <taxon>Cyclostephanos</taxon>
    </lineage>
</organism>
<dbReference type="SUPFAM" id="SSF81660">
    <property type="entry name" value="Metal cation-transporting ATPase, ATP-binding domain N"/>
    <property type="match status" value="1"/>
</dbReference>
<evidence type="ECO:0000313" key="12">
    <source>
        <dbReference type="Proteomes" id="UP001530377"/>
    </source>
</evidence>
<dbReference type="EMBL" id="JALLPB020000680">
    <property type="protein sequence ID" value="KAL3807049.1"/>
    <property type="molecule type" value="Genomic_DNA"/>
</dbReference>
<protein>
    <recommendedName>
        <fullName evidence="13">P-type phospholipid transporter</fullName>
    </recommendedName>
</protein>
<dbReference type="Pfam" id="PF16209">
    <property type="entry name" value="PhoLip_ATPase_N"/>
    <property type="match status" value="1"/>
</dbReference>
<keyword evidence="3" id="KW-0479">Metal-binding</keyword>
<keyword evidence="4" id="KW-0460">Magnesium</keyword>
<feature type="region of interest" description="Disordered" evidence="7">
    <location>
        <begin position="128"/>
        <end position="150"/>
    </location>
</feature>